<dbReference type="Pfam" id="PF02518">
    <property type="entry name" value="HATPase_c"/>
    <property type="match status" value="1"/>
</dbReference>
<dbReference type="Gene3D" id="3.30.450.20">
    <property type="entry name" value="PAS domain"/>
    <property type="match status" value="1"/>
</dbReference>
<dbReference type="Gene3D" id="3.30.565.10">
    <property type="entry name" value="Histidine kinase-like ATPase, C-terminal domain"/>
    <property type="match status" value="1"/>
</dbReference>
<dbReference type="Gene3D" id="1.10.287.130">
    <property type="match status" value="1"/>
</dbReference>
<dbReference type="InterPro" id="IPR000700">
    <property type="entry name" value="PAS-assoc_C"/>
</dbReference>
<feature type="domain" description="PAC" evidence="11">
    <location>
        <begin position="417"/>
        <end position="467"/>
    </location>
</feature>
<dbReference type="InterPro" id="IPR001789">
    <property type="entry name" value="Sig_transdc_resp-reg_receiver"/>
</dbReference>
<dbReference type="InterPro" id="IPR035965">
    <property type="entry name" value="PAS-like_dom_sf"/>
</dbReference>
<dbReference type="InterPro" id="IPR003594">
    <property type="entry name" value="HATPase_dom"/>
</dbReference>
<dbReference type="SUPFAM" id="SSF55785">
    <property type="entry name" value="PYP-like sensor domain (PAS domain)"/>
    <property type="match status" value="1"/>
</dbReference>
<keyword evidence="7" id="KW-0472">Membrane</keyword>
<feature type="domain" description="Response regulatory" evidence="9">
    <location>
        <begin position="728"/>
        <end position="842"/>
    </location>
</feature>
<dbReference type="AlphaFoldDB" id="A0A6F8PKN5"/>
<dbReference type="NCBIfam" id="TIGR00229">
    <property type="entry name" value="sensory_box"/>
    <property type="match status" value="1"/>
</dbReference>
<dbReference type="InterPro" id="IPR003661">
    <property type="entry name" value="HisK_dim/P_dom"/>
</dbReference>
<keyword evidence="7" id="KW-1133">Transmembrane helix</keyword>
<evidence type="ECO:0000256" key="2">
    <source>
        <dbReference type="ARBA" id="ARBA00012438"/>
    </source>
</evidence>
<dbReference type="SMART" id="SM00448">
    <property type="entry name" value="REC"/>
    <property type="match status" value="1"/>
</dbReference>
<dbReference type="Gene3D" id="3.40.50.2300">
    <property type="match status" value="1"/>
</dbReference>
<feature type="domain" description="Histidine kinase" evidence="8">
    <location>
        <begin position="492"/>
        <end position="705"/>
    </location>
</feature>
<dbReference type="SUPFAM" id="SSF55874">
    <property type="entry name" value="ATPase domain of HSP90 chaperone/DNA topoisomerase II/histidine kinase"/>
    <property type="match status" value="1"/>
</dbReference>
<evidence type="ECO:0000256" key="4">
    <source>
        <dbReference type="ARBA" id="ARBA00022679"/>
    </source>
</evidence>
<protein>
    <recommendedName>
        <fullName evidence="2">histidine kinase</fullName>
        <ecNumber evidence="2">2.7.13.3</ecNumber>
    </recommendedName>
</protein>
<dbReference type="SMART" id="SM00091">
    <property type="entry name" value="PAS"/>
    <property type="match status" value="1"/>
</dbReference>
<gene>
    <name evidence="12" type="ORF">THMIRHAT_03060</name>
</gene>
<organism evidence="12 13">
    <name type="scientific">Thiosulfativibrio zosterae</name>
    <dbReference type="NCBI Taxonomy" id="2675053"/>
    <lineage>
        <taxon>Bacteria</taxon>
        <taxon>Pseudomonadati</taxon>
        <taxon>Pseudomonadota</taxon>
        <taxon>Gammaproteobacteria</taxon>
        <taxon>Thiotrichales</taxon>
        <taxon>Piscirickettsiaceae</taxon>
        <taxon>Thiosulfativibrio</taxon>
    </lineage>
</organism>
<dbReference type="CDD" id="cd00082">
    <property type="entry name" value="HisKA"/>
    <property type="match status" value="1"/>
</dbReference>
<dbReference type="CDD" id="cd00130">
    <property type="entry name" value="PAS"/>
    <property type="match status" value="1"/>
</dbReference>
<dbReference type="PANTHER" id="PTHR43047">
    <property type="entry name" value="TWO-COMPONENT HISTIDINE PROTEIN KINASE"/>
    <property type="match status" value="1"/>
</dbReference>
<comment type="catalytic activity">
    <reaction evidence="1">
        <text>ATP + protein L-histidine = ADP + protein N-phospho-L-histidine.</text>
        <dbReference type="EC" id="2.7.13.3"/>
    </reaction>
</comment>
<evidence type="ECO:0000259" key="11">
    <source>
        <dbReference type="PROSITE" id="PS50113"/>
    </source>
</evidence>
<keyword evidence="13" id="KW-1185">Reference proteome</keyword>
<dbReference type="InterPro" id="IPR000014">
    <property type="entry name" value="PAS"/>
</dbReference>
<evidence type="ECO:0000259" key="9">
    <source>
        <dbReference type="PROSITE" id="PS50110"/>
    </source>
</evidence>
<evidence type="ECO:0000256" key="5">
    <source>
        <dbReference type="ARBA" id="ARBA00022777"/>
    </source>
</evidence>
<keyword evidence="4" id="KW-0808">Transferase</keyword>
<dbReference type="Pfam" id="PF00072">
    <property type="entry name" value="Response_reg"/>
    <property type="match status" value="1"/>
</dbReference>
<dbReference type="InterPro" id="IPR004358">
    <property type="entry name" value="Sig_transdc_His_kin-like_C"/>
</dbReference>
<evidence type="ECO:0000259" key="8">
    <source>
        <dbReference type="PROSITE" id="PS50109"/>
    </source>
</evidence>
<evidence type="ECO:0000256" key="3">
    <source>
        <dbReference type="ARBA" id="ARBA00022553"/>
    </source>
</evidence>
<dbReference type="GO" id="GO:0000155">
    <property type="term" value="F:phosphorelay sensor kinase activity"/>
    <property type="evidence" value="ECO:0007669"/>
    <property type="project" value="InterPro"/>
</dbReference>
<dbReference type="SUPFAM" id="SSF52172">
    <property type="entry name" value="CheY-like"/>
    <property type="match status" value="1"/>
</dbReference>
<keyword evidence="7" id="KW-0812">Transmembrane</keyword>
<dbReference type="KEGG" id="tzo:THMIRHAT_03060"/>
<evidence type="ECO:0000256" key="6">
    <source>
        <dbReference type="PROSITE-ProRule" id="PRU00169"/>
    </source>
</evidence>
<evidence type="ECO:0000313" key="12">
    <source>
        <dbReference type="EMBL" id="BBP42560.1"/>
    </source>
</evidence>
<evidence type="ECO:0000259" key="10">
    <source>
        <dbReference type="PROSITE" id="PS50112"/>
    </source>
</evidence>
<dbReference type="PROSITE" id="PS50110">
    <property type="entry name" value="RESPONSE_REGULATORY"/>
    <property type="match status" value="1"/>
</dbReference>
<feature type="domain" description="PAS" evidence="10">
    <location>
        <begin position="343"/>
        <end position="391"/>
    </location>
</feature>
<proteinExistence type="predicted"/>
<dbReference type="InterPro" id="IPR036890">
    <property type="entry name" value="HATPase_C_sf"/>
</dbReference>
<dbReference type="InterPro" id="IPR005467">
    <property type="entry name" value="His_kinase_dom"/>
</dbReference>
<dbReference type="EC" id="2.7.13.3" evidence="2"/>
<keyword evidence="3 6" id="KW-0597">Phosphoprotein</keyword>
<dbReference type="CDD" id="cd17546">
    <property type="entry name" value="REC_hyHK_CKI1_RcsC-like"/>
    <property type="match status" value="1"/>
</dbReference>
<accession>A0A6F8PKN5</accession>
<dbReference type="Proteomes" id="UP000501466">
    <property type="component" value="Chromosome"/>
</dbReference>
<dbReference type="PROSITE" id="PS50113">
    <property type="entry name" value="PAC"/>
    <property type="match status" value="1"/>
</dbReference>
<dbReference type="InterPro" id="IPR036097">
    <property type="entry name" value="HisK_dim/P_sf"/>
</dbReference>
<reference evidence="13" key="1">
    <citation type="submission" date="2019-11" db="EMBL/GenBank/DDBJ databases">
        <title>Isolation and characterization of two novel species in the genus Thiomicrorhabdus.</title>
        <authorList>
            <person name="Mochizuki J."/>
            <person name="Kojima H."/>
            <person name="Fukui M."/>
        </authorList>
    </citation>
    <scope>NUCLEOTIDE SEQUENCE [LARGE SCALE GENOMIC DNA]</scope>
    <source>
        <strain evidence="13">AkT22</strain>
    </source>
</reference>
<dbReference type="PROSITE" id="PS50112">
    <property type="entry name" value="PAS"/>
    <property type="match status" value="1"/>
</dbReference>
<dbReference type="SUPFAM" id="SSF47384">
    <property type="entry name" value="Homodimeric domain of signal transducing histidine kinase"/>
    <property type="match status" value="1"/>
</dbReference>
<dbReference type="EMBL" id="AP021888">
    <property type="protein sequence ID" value="BBP42560.1"/>
    <property type="molecule type" value="Genomic_DNA"/>
</dbReference>
<feature type="transmembrane region" description="Helical" evidence="7">
    <location>
        <begin position="302"/>
        <end position="325"/>
    </location>
</feature>
<evidence type="ECO:0000256" key="1">
    <source>
        <dbReference type="ARBA" id="ARBA00000085"/>
    </source>
</evidence>
<feature type="modified residue" description="4-aspartylphosphate" evidence="6">
    <location>
        <position position="777"/>
    </location>
</feature>
<dbReference type="PROSITE" id="PS50109">
    <property type="entry name" value="HIS_KIN"/>
    <property type="match status" value="1"/>
</dbReference>
<evidence type="ECO:0000256" key="7">
    <source>
        <dbReference type="SAM" id="Phobius"/>
    </source>
</evidence>
<dbReference type="InterPro" id="IPR011006">
    <property type="entry name" value="CheY-like_superfamily"/>
</dbReference>
<name>A0A6F8PKN5_9GAMM</name>
<dbReference type="SMART" id="SM00387">
    <property type="entry name" value="HATPase_c"/>
    <property type="match status" value="1"/>
</dbReference>
<dbReference type="Pfam" id="PF13426">
    <property type="entry name" value="PAS_9"/>
    <property type="match status" value="1"/>
</dbReference>
<keyword evidence="5" id="KW-0418">Kinase</keyword>
<evidence type="ECO:0000313" key="13">
    <source>
        <dbReference type="Proteomes" id="UP000501466"/>
    </source>
</evidence>
<sequence length="844" mass="95041">MVITSIVFVISGYFAHQKMQQENAIFEAEILGIETIRPFNELLKLLPEHRGLTFGYLSGEQNFAAQRQQKHDAINHAFGALQNHLDKRAQQTKEQASFTQLKVQWQTLESQLYPAAVVDAKQSFELHNQLISQLLLFYSEVSDDYKLTLEPDLANYYLMDLSFHILPRLVNEVGQVRGFSAGLASLQDWSKVNQFELIQYIADAKYVMEDLIKAHRILEKALPNQKVVDIAELYAAENKLDAYLSDSLQLLATDTASFVSQDRFKMGTEMLGYLFAEQNMAMEFLYQRLNQALTIKKSDQRLFLIGLFFSILLVNALVYVGALRYSQKVGKEKRQVEHQAARNQAWSEAIIESSTDGIHVLDEKANLVFCNNAFAQMLGYSKAELLNMSVFDWDTKNDPVEIRREMFNQAIMHMDSMSFEALHTRKDGTYFYVELIAQKMVFDGKTYMFASARDIDARKKAEVSLQQTQKALEASYAELSEQNAKQKEIFAIIAHELRTPAAAMQMILSQENVVEKLNRGKMLLKTSNHLLTILDDMRAVIHPEAVLEGKVEDAKLHNLIYDAIALQGKLLKSHQLQPNFVADKAAKLFFHFNVQLLRQIAFNLVKNCALHAQASHLWVSIVLLDEQDDCMTFEVHFRDDGKGISETDQANLFQKFSRGNTEAGGSGLGLYLSRQFAREHLGGDLIYQPSPEGGSEFILTVTLNKANPQEANHPASPTDALNDLSGYRLLLAEDDLLIRELTQVMLEEKGAQVVAFENGQKALEAAQSQTFDAVITDAFMPVMDGFELVAQLRKLGYTQPIIAVTAATIGFESKRLVEAGVTGVISKPLDMAKLLQLLASSKSI</sequence>
<dbReference type="PRINTS" id="PR00344">
    <property type="entry name" value="BCTRLSENSOR"/>
</dbReference>